<dbReference type="InterPro" id="IPR011990">
    <property type="entry name" value="TPR-like_helical_dom_sf"/>
</dbReference>
<accession>A0A2W4E732</accession>
<comment type="caution">
    <text evidence="1">The sequence shown here is derived from an EMBL/GenBank/DDBJ whole genome shotgun (WGS) entry which is preliminary data.</text>
</comment>
<gene>
    <name evidence="1" type="ORF">CPY51_20925</name>
</gene>
<dbReference type="EMBL" id="PCDP01000040">
    <property type="protein sequence ID" value="PZM11226.1"/>
    <property type="molecule type" value="Genomic_DNA"/>
</dbReference>
<protein>
    <submittedName>
        <fullName evidence="1">Uncharacterized protein</fullName>
    </submittedName>
</protein>
<dbReference type="RefSeq" id="WP_111162163.1">
    <property type="nucleotide sequence ID" value="NZ_PCDP01000040.1"/>
</dbReference>
<dbReference type="Gene3D" id="1.25.40.10">
    <property type="entry name" value="Tetratricopeptide repeat domain"/>
    <property type="match status" value="1"/>
</dbReference>
<keyword evidence="2" id="KW-1185">Reference proteome</keyword>
<reference evidence="1 2" key="1">
    <citation type="journal article" date="2018" name="Sci. Rep.">
        <title>Rhizobium tumorigenes sp. nov., a novel plant tumorigenic bacterium isolated from cane gall tumors on thornless blackberry.</title>
        <authorList>
            <person name="Kuzmanovi N."/>
            <person name="Smalla K."/>
            <person name="Gronow S."/>
            <person name="PuBawska J."/>
        </authorList>
    </citation>
    <scope>NUCLEOTIDE SEQUENCE [LARGE SCALE GENOMIC DNA]</scope>
    <source>
        <strain evidence="1 2">CCBAU 85046</strain>
    </source>
</reference>
<evidence type="ECO:0000313" key="2">
    <source>
        <dbReference type="Proteomes" id="UP000248925"/>
    </source>
</evidence>
<sequence>MLLSKDTSAQALELANKAVALAPYSACAKMVQSMVLFDSGKIDAAITSGYRAMSFNPANSAIVAKLGLLLFLSGRWDDGVGLAIKSGLTDTFPQADAALTLALDAYRTGQYDESAIRARQLNDSDNDIAGILLAATLGQRGEIAEAAAVLATLRKDRPDFDAKFRGDLSEQHYAPELINSLQAGLVKAGVALR</sequence>
<dbReference type="SUPFAM" id="SSF48452">
    <property type="entry name" value="TPR-like"/>
    <property type="match status" value="1"/>
</dbReference>
<dbReference type="OrthoDB" id="100177at2"/>
<organism evidence="1 2">
    <name type="scientific">Rhizobium tubonense</name>
    <dbReference type="NCBI Taxonomy" id="484088"/>
    <lineage>
        <taxon>Bacteria</taxon>
        <taxon>Pseudomonadati</taxon>
        <taxon>Pseudomonadota</taxon>
        <taxon>Alphaproteobacteria</taxon>
        <taxon>Hyphomicrobiales</taxon>
        <taxon>Rhizobiaceae</taxon>
        <taxon>Rhizobium/Agrobacterium group</taxon>
        <taxon>Rhizobium</taxon>
    </lineage>
</organism>
<dbReference type="Proteomes" id="UP000248925">
    <property type="component" value="Unassembled WGS sequence"/>
</dbReference>
<proteinExistence type="predicted"/>
<name>A0A2W4E732_9HYPH</name>
<dbReference type="AlphaFoldDB" id="A0A2W4E732"/>
<evidence type="ECO:0000313" key="1">
    <source>
        <dbReference type="EMBL" id="PZM11226.1"/>
    </source>
</evidence>